<dbReference type="EMBL" id="QQBC01000007">
    <property type="protein sequence ID" value="RDI64798.1"/>
    <property type="molecule type" value="Genomic_DNA"/>
</dbReference>
<gene>
    <name evidence="1" type="ORF">DFR76_107174</name>
</gene>
<dbReference type="Proteomes" id="UP000254869">
    <property type="component" value="Unassembled WGS sequence"/>
</dbReference>
<evidence type="ECO:0000313" key="1">
    <source>
        <dbReference type="EMBL" id="RDI64798.1"/>
    </source>
</evidence>
<reference evidence="1 2" key="1">
    <citation type="submission" date="2018-07" db="EMBL/GenBank/DDBJ databases">
        <title>Genomic Encyclopedia of Type Strains, Phase IV (KMG-IV): sequencing the most valuable type-strain genomes for metagenomic binning, comparative biology and taxonomic classification.</title>
        <authorList>
            <person name="Goeker M."/>
        </authorList>
    </citation>
    <scope>NUCLEOTIDE SEQUENCE [LARGE SCALE GENOMIC DNA]</scope>
    <source>
        <strain evidence="1 2">DSM 44290</strain>
    </source>
</reference>
<accession>A0A370I229</accession>
<proteinExistence type="predicted"/>
<sequence length="142" mass="15320">MPHILDLIAAARRGRRAVRAARKSGYHSEIARVAGSAPVGGQVCTRPAHDDVRPLRALWRITTLNRKADQEPIYLTAALLAHGRDTVLTIGRESAPPGREAHHLLWVSVDGEVVSTGLPVAELCVPLATLPPRHGPESSRTI</sequence>
<evidence type="ECO:0000313" key="2">
    <source>
        <dbReference type="Proteomes" id="UP000254869"/>
    </source>
</evidence>
<name>A0A370I229_9NOCA</name>
<organism evidence="1 2">
    <name type="scientific">Nocardia pseudobrasiliensis</name>
    <dbReference type="NCBI Taxonomy" id="45979"/>
    <lineage>
        <taxon>Bacteria</taxon>
        <taxon>Bacillati</taxon>
        <taxon>Actinomycetota</taxon>
        <taxon>Actinomycetes</taxon>
        <taxon>Mycobacteriales</taxon>
        <taxon>Nocardiaceae</taxon>
        <taxon>Nocardia</taxon>
    </lineage>
</organism>
<dbReference type="RefSeq" id="WP_067996380.1">
    <property type="nucleotide sequence ID" value="NZ_QQBC01000007.1"/>
</dbReference>
<protein>
    <submittedName>
        <fullName evidence="1">Uncharacterized protein</fullName>
    </submittedName>
</protein>
<dbReference type="AlphaFoldDB" id="A0A370I229"/>
<comment type="caution">
    <text evidence="1">The sequence shown here is derived from an EMBL/GenBank/DDBJ whole genome shotgun (WGS) entry which is preliminary data.</text>
</comment>
<keyword evidence="2" id="KW-1185">Reference proteome</keyword>